<name>A0ABR2BPZ8_9ROSI</name>
<dbReference type="EMBL" id="JBBPBM010000093">
    <property type="protein sequence ID" value="KAK8509223.1"/>
    <property type="molecule type" value="Genomic_DNA"/>
</dbReference>
<comment type="caution">
    <text evidence="1">The sequence shown here is derived from an EMBL/GenBank/DDBJ whole genome shotgun (WGS) entry which is preliminary data.</text>
</comment>
<evidence type="ECO:0000313" key="1">
    <source>
        <dbReference type="EMBL" id="KAK8509223.1"/>
    </source>
</evidence>
<reference evidence="1 2" key="1">
    <citation type="journal article" date="2024" name="G3 (Bethesda)">
        <title>Genome assembly of Hibiscus sabdariffa L. provides insights into metabolisms of medicinal natural products.</title>
        <authorList>
            <person name="Kim T."/>
        </authorList>
    </citation>
    <scope>NUCLEOTIDE SEQUENCE [LARGE SCALE GENOMIC DNA]</scope>
    <source>
        <strain evidence="1">TK-2024</strain>
        <tissue evidence="1">Old leaves</tissue>
    </source>
</reference>
<protein>
    <submittedName>
        <fullName evidence="1">Uncharacterized protein</fullName>
    </submittedName>
</protein>
<keyword evidence="2" id="KW-1185">Reference proteome</keyword>
<proteinExistence type="predicted"/>
<evidence type="ECO:0000313" key="2">
    <source>
        <dbReference type="Proteomes" id="UP001472677"/>
    </source>
</evidence>
<dbReference type="Proteomes" id="UP001472677">
    <property type="component" value="Unassembled WGS sequence"/>
</dbReference>
<organism evidence="1 2">
    <name type="scientific">Hibiscus sabdariffa</name>
    <name type="common">roselle</name>
    <dbReference type="NCBI Taxonomy" id="183260"/>
    <lineage>
        <taxon>Eukaryota</taxon>
        <taxon>Viridiplantae</taxon>
        <taxon>Streptophyta</taxon>
        <taxon>Embryophyta</taxon>
        <taxon>Tracheophyta</taxon>
        <taxon>Spermatophyta</taxon>
        <taxon>Magnoliopsida</taxon>
        <taxon>eudicotyledons</taxon>
        <taxon>Gunneridae</taxon>
        <taxon>Pentapetalae</taxon>
        <taxon>rosids</taxon>
        <taxon>malvids</taxon>
        <taxon>Malvales</taxon>
        <taxon>Malvaceae</taxon>
        <taxon>Malvoideae</taxon>
        <taxon>Hibiscus</taxon>
    </lineage>
</organism>
<gene>
    <name evidence="1" type="ORF">V6N12_018309</name>
</gene>
<accession>A0ABR2BPZ8</accession>
<sequence length="208" mass="24381">MENNQEQIRQSFSKLLAQREVEQRTVSFPFDAVASVFEFQEGRLFCIDVMDSLGKVWSFIGMFHNNEELGKCVSICLHQFPVEKELKANDEITFTERPQQEDTRTLEQRTVSFPFDAVASVFEFQEGRLFCIDAMDSLGKMWLFIGMFHNNEELGNCVSICLHQFPVEKGLKDNDEITFERPQQEDTRTCKRFKVEIKRMIRLFGHDI</sequence>